<evidence type="ECO:0000256" key="1">
    <source>
        <dbReference type="SAM" id="Phobius"/>
    </source>
</evidence>
<feature type="transmembrane region" description="Helical" evidence="1">
    <location>
        <begin position="313"/>
        <end position="331"/>
    </location>
</feature>
<evidence type="ECO:0000313" key="3">
    <source>
        <dbReference type="Proteomes" id="UP001165060"/>
    </source>
</evidence>
<sequence length="333" mass="35893">MPSRDIARLSGGPTVDVNAVYNPTAATREPMSTEAPSAPPSCTLDKDQEASFGTFVREITTSGSTVYIMLAGVTDTPLNPGVVFRCVTASLLIFSLQVFLPFALIVEKLNARLDAVGAGTPPSLESFNLAICPGGALVKQKIISFVLIFYLSLSLISGVQQFSCLVFWADWFASTETKKHPRAKLFLLLFGTVAKFVSIIGIVMATFALFMDSPDLEDMLLNSVALAFVMDADSVLYKAISMASPGLSTRTVSAVSGWCDTAIPKSDVFQRHALNDQRGVVYRSLLWTYMPAPGDAETANVFRPNKLMRACSFFEFCASAIILFATISAGLCL</sequence>
<organism evidence="2 3">
    <name type="scientific">Tetraparma gracilis</name>
    <dbReference type="NCBI Taxonomy" id="2962635"/>
    <lineage>
        <taxon>Eukaryota</taxon>
        <taxon>Sar</taxon>
        <taxon>Stramenopiles</taxon>
        <taxon>Ochrophyta</taxon>
        <taxon>Bolidophyceae</taxon>
        <taxon>Parmales</taxon>
        <taxon>Triparmaceae</taxon>
        <taxon>Tetraparma</taxon>
    </lineage>
</organism>
<reference evidence="2 3" key="1">
    <citation type="journal article" date="2023" name="Commun. Biol.">
        <title>Genome analysis of Parmales, the sister group of diatoms, reveals the evolutionary specialization of diatoms from phago-mixotrophs to photoautotrophs.</title>
        <authorList>
            <person name="Ban H."/>
            <person name="Sato S."/>
            <person name="Yoshikawa S."/>
            <person name="Yamada K."/>
            <person name="Nakamura Y."/>
            <person name="Ichinomiya M."/>
            <person name="Sato N."/>
            <person name="Blanc-Mathieu R."/>
            <person name="Endo H."/>
            <person name="Kuwata A."/>
            <person name="Ogata H."/>
        </authorList>
    </citation>
    <scope>NUCLEOTIDE SEQUENCE [LARGE SCALE GENOMIC DNA]</scope>
</reference>
<dbReference type="EMBL" id="BRYB01001072">
    <property type="protein sequence ID" value="GMI42513.1"/>
    <property type="molecule type" value="Genomic_DNA"/>
</dbReference>
<evidence type="ECO:0000313" key="2">
    <source>
        <dbReference type="EMBL" id="GMI42513.1"/>
    </source>
</evidence>
<accession>A0ABQ6N6X0</accession>
<feature type="transmembrane region" description="Helical" evidence="1">
    <location>
        <begin position="220"/>
        <end position="240"/>
    </location>
</feature>
<feature type="transmembrane region" description="Helical" evidence="1">
    <location>
        <begin position="147"/>
        <end position="173"/>
    </location>
</feature>
<keyword evidence="3" id="KW-1185">Reference proteome</keyword>
<proteinExistence type="predicted"/>
<feature type="transmembrane region" description="Helical" evidence="1">
    <location>
        <begin position="185"/>
        <end position="208"/>
    </location>
</feature>
<keyword evidence="1" id="KW-0812">Transmembrane</keyword>
<gene>
    <name evidence="2" type="ORF">TeGR_g702</name>
</gene>
<feature type="transmembrane region" description="Helical" evidence="1">
    <location>
        <begin position="82"/>
        <end position="106"/>
    </location>
</feature>
<protein>
    <submittedName>
        <fullName evidence="2">Uncharacterized protein</fullName>
    </submittedName>
</protein>
<comment type="caution">
    <text evidence="2">The sequence shown here is derived from an EMBL/GenBank/DDBJ whole genome shotgun (WGS) entry which is preliminary data.</text>
</comment>
<keyword evidence="1" id="KW-0472">Membrane</keyword>
<keyword evidence="1" id="KW-1133">Transmembrane helix</keyword>
<dbReference type="Proteomes" id="UP001165060">
    <property type="component" value="Unassembled WGS sequence"/>
</dbReference>
<name>A0ABQ6N6X0_9STRA</name>